<comment type="caution">
    <text evidence="2">The sequence shown here is derived from an EMBL/GenBank/DDBJ whole genome shotgun (WGS) entry which is preliminary data.</text>
</comment>
<keyword evidence="1" id="KW-1133">Transmembrane helix</keyword>
<reference evidence="2 3" key="1">
    <citation type="journal article" date="2014" name="PLoS Genet.">
        <title>Phylogenetically driven sequencing of extremely halophilic archaea reveals strategies for static and dynamic osmo-response.</title>
        <authorList>
            <person name="Becker E.A."/>
            <person name="Seitzer P.M."/>
            <person name="Tritt A."/>
            <person name="Larsen D."/>
            <person name="Krusor M."/>
            <person name="Yao A.I."/>
            <person name="Wu D."/>
            <person name="Madern D."/>
            <person name="Eisen J.A."/>
            <person name="Darling A.E."/>
            <person name="Facciotti M.T."/>
        </authorList>
    </citation>
    <scope>NUCLEOTIDE SEQUENCE [LARGE SCALE GENOMIC DNA]</scope>
    <source>
        <strain evidence="2 3">JCM 14663</strain>
    </source>
</reference>
<proteinExistence type="predicted"/>
<keyword evidence="1" id="KW-0472">Membrane</keyword>
<dbReference type="RefSeq" id="WP_008458023.1">
    <property type="nucleotide sequence ID" value="NZ_AOIJ01000063.1"/>
</dbReference>
<gene>
    <name evidence="2" type="ORF">C486_17130</name>
</gene>
<organism evidence="2 3">
    <name type="scientific">Natrinema gari JCM 14663</name>
    <dbReference type="NCBI Taxonomy" id="1230459"/>
    <lineage>
        <taxon>Archaea</taxon>
        <taxon>Methanobacteriati</taxon>
        <taxon>Methanobacteriota</taxon>
        <taxon>Stenosarchaea group</taxon>
        <taxon>Halobacteria</taxon>
        <taxon>Halobacteriales</taxon>
        <taxon>Natrialbaceae</taxon>
        <taxon>Natrinema</taxon>
    </lineage>
</organism>
<accession>L9YST2</accession>
<feature type="transmembrane region" description="Helical" evidence="1">
    <location>
        <begin position="59"/>
        <end position="76"/>
    </location>
</feature>
<evidence type="ECO:0000313" key="3">
    <source>
        <dbReference type="Proteomes" id="UP000011592"/>
    </source>
</evidence>
<keyword evidence="1" id="KW-0812">Transmembrane</keyword>
<dbReference type="Proteomes" id="UP000011592">
    <property type="component" value="Unassembled WGS sequence"/>
</dbReference>
<dbReference type="EMBL" id="AOIJ01000063">
    <property type="protein sequence ID" value="ELY77189.1"/>
    <property type="molecule type" value="Genomic_DNA"/>
</dbReference>
<protein>
    <submittedName>
        <fullName evidence="2">Uncharacterized protein</fullName>
    </submittedName>
</protein>
<feature type="transmembrane region" description="Helical" evidence="1">
    <location>
        <begin position="21"/>
        <end position="39"/>
    </location>
</feature>
<dbReference type="AlphaFoldDB" id="L9YST2"/>
<evidence type="ECO:0000256" key="1">
    <source>
        <dbReference type="SAM" id="Phobius"/>
    </source>
</evidence>
<evidence type="ECO:0000313" key="2">
    <source>
        <dbReference type="EMBL" id="ELY77189.1"/>
    </source>
</evidence>
<keyword evidence="3" id="KW-1185">Reference proteome</keyword>
<name>L9YST2_9EURY</name>
<sequence length="154" mass="17150">MDNDSSNTLRTKAWSFIKTRWVELLGLIFLTAIAIDLAAYAGEQFVNGVTSWASTNDGLASLILSAGLLFAYLLQFRTQDRQRILMDQQKHIMDAGYTPLIGVTQQTIEDQSTDPETSETEALELTVVNRGNSLAIRLQLRLTPRLCSGSERLL</sequence>